<reference evidence="1" key="2">
    <citation type="journal article" date="2021" name="Genome Biol. Evol.">
        <title>Developing a high-quality reference genome for a parasitic bivalve with doubly uniparental inheritance (Bivalvia: Unionida).</title>
        <authorList>
            <person name="Smith C.H."/>
        </authorList>
    </citation>
    <scope>NUCLEOTIDE SEQUENCE</scope>
    <source>
        <strain evidence="1">CHS0354</strain>
        <tissue evidence="1">Mantle</tissue>
    </source>
</reference>
<reference evidence="1" key="1">
    <citation type="journal article" date="2021" name="Genome Biol. Evol.">
        <title>A High-Quality Reference Genome for a Parasitic Bivalve with Doubly Uniparental Inheritance (Bivalvia: Unionida).</title>
        <authorList>
            <person name="Smith C.H."/>
        </authorList>
    </citation>
    <scope>NUCLEOTIDE SEQUENCE</scope>
    <source>
        <strain evidence="1">CHS0354</strain>
    </source>
</reference>
<organism evidence="1 2">
    <name type="scientific">Potamilus streckersoni</name>
    <dbReference type="NCBI Taxonomy" id="2493646"/>
    <lineage>
        <taxon>Eukaryota</taxon>
        <taxon>Metazoa</taxon>
        <taxon>Spiralia</taxon>
        <taxon>Lophotrochozoa</taxon>
        <taxon>Mollusca</taxon>
        <taxon>Bivalvia</taxon>
        <taxon>Autobranchia</taxon>
        <taxon>Heteroconchia</taxon>
        <taxon>Palaeoheterodonta</taxon>
        <taxon>Unionida</taxon>
        <taxon>Unionoidea</taxon>
        <taxon>Unionidae</taxon>
        <taxon>Ambleminae</taxon>
        <taxon>Lampsilini</taxon>
        <taxon>Potamilus</taxon>
    </lineage>
</organism>
<name>A0AAE0TAI7_9BIVA</name>
<evidence type="ECO:0000313" key="2">
    <source>
        <dbReference type="Proteomes" id="UP001195483"/>
    </source>
</evidence>
<accession>A0AAE0TAI7</accession>
<dbReference type="AlphaFoldDB" id="A0AAE0TAI7"/>
<comment type="caution">
    <text evidence="1">The sequence shown here is derived from an EMBL/GenBank/DDBJ whole genome shotgun (WGS) entry which is preliminary data.</text>
</comment>
<sequence>MEESASFNQLGKRSMRSSVELDSITPALVELIENDQAAIGQCLSDTGSKKKKVLFIDVRKTVFTLIPFGTFFGVMEYPQKIGNIKIMYIHFSCRVICRSTQQSASRLGQKRNKMSSPFYLIIFEMELIDDRDDQGQEWMNSVVTSLLPGQYGLCG</sequence>
<protein>
    <submittedName>
        <fullName evidence="1">Uncharacterized protein</fullName>
    </submittedName>
</protein>
<evidence type="ECO:0000313" key="1">
    <source>
        <dbReference type="EMBL" id="KAK3606289.1"/>
    </source>
</evidence>
<dbReference type="EMBL" id="JAEAOA010002216">
    <property type="protein sequence ID" value="KAK3606289.1"/>
    <property type="molecule type" value="Genomic_DNA"/>
</dbReference>
<keyword evidence="2" id="KW-1185">Reference proteome</keyword>
<reference evidence="1" key="3">
    <citation type="submission" date="2023-05" db="EMBL/GenBank/DDBJ databases">
        <authorList>
            <person name="Smith C.H."/>
        </authorList>
    </citation>
    <scope>NUCLEOTIDE SEQUENCE</scope>
    <source>
        <strain evidence="1">CHS0354</strain>
        <tissue evidence="1">Mantle</tissue>
    </source>
</reference>
<gene>
    <name evidence="1" type="ORF">CHS0354_037965</name>
</gene>
<dbReference type="Proteomes" id="UP001195483">
    <property type="component" value="Unassembled WGS sequence"/>
</dbReference>
<proteinExistence type="predicted"/>